<dbReference type="InParanoid" id="A0A0L0H3E4"/>
<feature type="compositionally biased region" description="Polar residues" evidence="1">
    <location>
        <begin position="87"/>
        <end position="104"/>
    </location>
</feature>
<dbReference type="VEuPathDB" id="FungiDB:SPPG_08588"/>
<dbReference type="RefSeq" id="XP_016604025.1">
    <property type="nucleotide sequence ID" value="XM_016756736.1"/>
</dbReference>
<dbReference type="GeneID" id="27691742"/>
<evidence type="ECO:0000313" key="3">
    <source>
        <dbReference type="Proteomes" id="UP000053201"/>
    </source>
</evidence>
<gene>
    <name evidence="2" type="ORF">SPPG_08588</name>
</gene>
<keyword evidence="3" id="KW-1185">Reference proteome</keyword>
<proteinExistence type="predicted"/>
<dbReference type="EMBL" id="KQ257472">
    <property type="protein sequence ID" value="KNC95985.1"/>
    <property type="molecule type" value="Genomic_DNA"/>
</dbReference>
<accession>A0A0L0H3E4</accession>
<name>A0A0L0H3E4_SPIPD</name>
<protein>
    <submittedName>
        <fullName evidence="2">Uncharacterized protein</fullName>
    </submittedName>
</protein>
<sequence length="137" mass="15380">MNVFTLRSVQAEPLDLWHLTTTDDEYVVADGRVVRFATDIVVWATYSEEYDRSPIVTDKLTRADIFELVKLRGEMNRETRRLEQAREQSSSDQEQPRNPSQALSCSVDASPPSPFPNGSLAIPHPLSPPPSLSPSVR</sequence>
<dbReference type="OrthoDB" id="5596610at2759"/>
<feature type="compositionally biased region" description="Basic and acidic residues" evidence="1">
    <location>
        <begin position="77"/>
        <end position="86"/>
    </location>
</feature>
<evidence type="ECO:0000313" key="2">
    <source>
        <dbReference type="EMBL" id="KNC95985.1"/>
    </source>
</evidence>
<reference evidence="2 3" key="1">
    <citation type="submission" date="2009-08" db="EMBL/GenBank/DDBJ databases">
        <title>The Genome Sequence of Spizellomyces punctatus strain DAOM BR117.</title>
        <authorList>
            <consortium name="The Broad Institute Genome Sequencing Platform"/>
            <person name="Russ C."/>
            <person name="Cuomo C."/>
            <person name="Shea T."/>
            <person name="Young S.K."/>
            <person name="Zeng Q."/>
            <person name="Koehrsen M."/>
            <person name="Haas B."/>
            <person name="Borodovsky M."/>
            <person name="Guigo R."/>
            <person name="Alvarado L."/>
            <person name="Berlin A."/>
            <person name="Bochicchio J."/>
            <person name="Borenstein D."/>
            <person name="Chapman S."/>
            <person name="Chen Z."/>
            <person name="Engels R."/>
            <person name="Freedman E."/>
            <person name="Gellesch M."/>
            <person name="Goldberg J."/>
            <person name="Griggs A."/>
            <person name="Gujja S."/>
            <person name="Heiman D."/>
            <person name="Hepburn T."/>
            <person name="Howarth C."/>
            <person name="Jen D."/>
            <person name="Larson L."/>
            <person name="Lewis B."/>
            <person name="Mehta T."/>
            <person name="Park D."/>
            <person name="Pearson M."/>
            <person name="Roberts A."/>
            <person name="Saif S."/>
            <person name="Shenoy N."/>
            <person name="Sisk P."/>
            <person name="Stolte C."/>
            <person name="Sykes S."/>
            <person name="Thomson T."/>
            <person name="Walk T."/>
            <person name="White J."/>
            <person name="Yandava C."/>
            <person name="Burger G."/>
            <person name="Gray M.W."/>
            <person name="Holland P.W.H."/>
            <person name="King N."/>
            <person name="Lang F.B.F."/>
            <person name="Roger A.J."/>
            <person name="Ruiz-Trillo I."/>
            <person name="Lander E."/>
            <person name="Nusbaum C."/>
        </authorList>
    </citation>
    <scope>NUCLEOTIDE SEQUENCE [LARGE SCALE GENOMIC DNA]</scope>
    <source>
        <strain evidence="2 3">DAOM BR117</strain>
    </source>
</reference>
<feature type="compositionally biased region" description="Pro residues" evidence="1">
    <location>
        <begin position="125"/>
        <end position="137"/>
    </location>
</feature>
<dbReference type="AlphaFoldDB" id="A0A0L0H3E4"/>
<feature type="region of interest" description="Disordered" evidence="1">
    <location>
        <begin position="77"/>
        <end position="137"/>
    </location>
</feature>
<evidence type="ECO:0000256" key="1">
    <source>
        <dbReference type="SAM" id="MobiDB-lite"/>
    </source>
</evidence>
<dbReference type="Proteomes" id="UP000053201">
    <property type="component" value="Unassembled WGS sequence"/>
</dbReference>
<organism evidence="2 3">
    <name type="scientific">Spizellomyces punctatus (strain DAOM BR117)</name>
    <dbReference type="NCBI Taxonomy" id="645134"/>
    <lineage>
        <taxon>Eukaryota</taxon>
        <taxon>Fungi</taxon>
        <taxon>Fungi incertae sedis</taxon>
        <taxon>Chytridiomycota</taxon>
        <taxon>Chytridiomycota incertae sedis</taxon>
        <taxon>Chytridiomycetes</taxon>
        <taxon>Spizellomycetales</taxon>
        <taxon>Spizellomycetaceae</taxon>
        <taxon>Spizellomyces</taxon>
    </lineage>
</organism>